<comment type="caution">
    <text evidence="1">The sequence shown here is derived from an EMBL/GenBank/DDBJ whole genome shotgun (WGS) entry which is preliminary data.</text>
</comment>
<protein>
    <submittedName>
        <fullName evidence="1">Uncharacterized protein</fullName>
    </submittedName>
</protein>
<gene>
    <name evidence="1" type="ORF">Bca52824_070784</name>
</gene>
<sequence length="92" mass="10728">MNDAKFCFIHEHGKKRGKDLLPSVAEHLFEVINSIDVMLRTLMRRCTYLWYVEARLADRTSLCPLEVLNNMQEEAVRDDEIVFNGLPSTEPF</sequence>
<accession>A0A8X7Q560</accession>
<name>A0A8X7Q560_BRACI</name>
<dbReference type="EMBL" id="JAAMPC010000014">
    <property type="protein sequence ID" value="KAG2263705.1"/>
    <property type="molecule type" value="Genomic_DNA"/>
</dbReference>
<keyword evidence="2" id="KW-1185">Reference proteome</keyword>
<evidence type="ECO:0000313" key="2">
    <source>
        <dbReference type="Proteomes" id="UP000886595"/>
    </source>
</evidence>
<dbReference type="Proteomes" id="UP000886595">
    <property type="component" value="Unassembled WGS sequence"/>
</dbReference>
<organism evidence="1 2">
    <name type="scientific">Brassica carinata</name>
    <name type="common">Ethiopian mustard</name>
    <name type="synonym">Abyssinian cabbage</name>
    <dbReference type="NCBI Taxonomy" id="52824"/>
    <lineage>
        <taxon>Eukaryota</taxon>
        <taxon>Viridiplantae</taxon>
        <taxon>Streptophyta</taxon>
        <taxon>Embryophyta</taxon>
        <taxon>Tracheophyta</taxon>
        <taxon>Spermatophyta</taxon>
        <taxon>Magnoliopsida</taxon>
        <taxon>eudicotyledons</taxon>
        <taxon>Gunneridae</taxon>
        <taxon>Pentapetalae</taxon>
        <taxon>rosids</taxon>
        <taxon>malvids</taxon>
        <taxon>Brassicales</taxon>
        <taxon>Brassicaceae</taxon>
        <taxon>Brassiceae</taxon>
        <taxon>Brassica</taxon>
    </lineage>
</organism>
<evidence type="ECO:0000313" key="1">
    <source>
        <dbReference type="EMBL" id="KAG2263705.1"/>
    </source>
</evidence>
<dbReference type="OrthoDB" id="1552797at2759"/>
<reference evidence="1 2" key="1">
    <citation type="submission" date="2020-02" db="EMBL/GenBank/DDBJ databases">
        <authorList>
            <person name="Ma Q."/>
            <person name="Huang Y."/>
            <person name="Song X."/>
            <person name="Pei D."/>
        </authorList>
    </citation>
    <scope>NUCLEOTIDE SEQUENCE [LARGE SCALE GENOMIC DNA]</scope>
    <source>
        <strain evidence="1">Sxm20200214</strain>
        <tissue evidence="1">Leaf</tissue>
    </source>
</reference>
<dbReference type="AlphaFoldDB" id="A0A8X7Q560"/>
<proteinExistence type="predicted"/>